<dbReference type="Proteomes" id="UP000830326">
    <property type="component" value="Chromosome"/>
</dbReference>
<evidence type="ECO:0000313" key="2">
    <source>
        <dbReference type="Proteomes" id="UP000830326"/>
    </source>
</evidence>
<reference evidence="1" key="1">
    <citation type="submission" date="2022-04" db="EMBL/GenBank/DDBJ databases">
        <title>Halobacillus sp. isolated from saltern.</title>
        <authorList>
            <person name="Won M."/>
            <person name="Lee C.-M."/>
            <person name="Woen H.-Y."/>
            <person name="Kwon S.-W."/>
        </authorList>
    </citation>
    <scope>NUCLEOTIDE SEQUENCE</scope>
    <source>
        <strain evidence="1">SSHM10-5</strain>
    </source>
</reference>
<organism evidence="1 2">
    <name type="scientific">Halobacillus amylolyticus</name>
    <dbReference type="NCBI Taxonomy" id="2932259"/>
    <lineage>
        <taxon>Bacteria</taxon>
        <taxon>Bacillati</taxon>
        <taxon>Bacillota</taxon>
        <taxon>Bacilli</taxon>
        <taxon>Bacillales</taxon>
        <taxon>Bacillaceae</taxon>
        <taxon>Halobacillus</taxon>
    </lineage>
</organism>
<sequence length="45" mass="5297">MIAKYSDMDEELMEVFLDMCGYAGVLQSRIERLEAQLFEKKNITH</sequence>
<protein>
    <submittedName>
        <fullName evidence="1">Uncharacterized protein</fullName>
    </submittedName>
</protein>
<proteinExistence type="predicted"/>
<accession>A0ABY4HI91</accession>
<dbReference type="EMBL" id="CP095075">
    <property type="protein sequence ID" value="UOR13605.1"/>
    <property type="molecule type" value="Genomic_DNA"/>
</dbReference>
<keyword evidence="2" id="KW-1185">Reference proteome</keyword>
<gene>
    <name evidence="1" type="ORF">MUO15_09215</name>
</gene>
<name>A0ABY4HI91_9BACI</name>
<evidence type="ECO:0000313" key="1">
    <source>
        <dbReference type="EMBL" id="UOR13605.1"/>
    </source>
</evidence>
<dbReference type="RefSeq" id="WP_245035269.1">
    <property type="nucleotide sequence ID" value="NZ_CP095075.1"/>
</dbReference>